<keyword evidence="2" id="KW-0614">Plasmid</keyword>
<keyword evidence="1" id="KW-1133">Transmembrane helix</keyword>
<evidence type="ECO:0000313" key="2">
    <source>
        <dbReference type="EMBL" id="WHS68075.1"/>
    </source>
</evidence>
<name>A0ABY8T035_9BURK</name>
<reference evidence="2 3" key="1">
    <citation type="submission" date="2023-05" db="EMBL/GenBank/DDBJ databases">
        <authorList>
            <person name="Yin Y."/>
            <person name="Lu Z."/>
        </authorList>
    </citation>
    <scope>NUCLEOTIDE SEQUENCE [LARGE SCALE GENOMIC DNA]</scope>
    <source>
        <strain evidence="2 3">ZM22</strain>
        <plasmid evidence="2 3">pZM22-1</plasmid>
    </source>
</reference>
<sequence length="206" mass="23682">MGFIVGIIFLLIIAAYAKSLLTFILGLAIIGFYIYLLIEFTWPTIALTAFICFCVHVHRKSIYDKFDALFKSDDIEKIINSISPLDNNKKNEVLGIYKTRLKDFGYSEKDISDLFKSIICYDFMNFAHENNIAAQSSASIIIDKQNFNKNFSENYDKYIKKINSSYINEFLNKEGIYLAEPENTGIISVSFQNSEESFDDEIELDD</sequence>
<dbReference type="EMBL" id="CP125948">
    <property type="protein sequence ID" value="WHS68075.1"/>
    <property type="molecule type" value="Genomic_DNA"/>
</dbReference>
<organism evidence="2 3">
    <name type="scientific">Comamonas resistens</name>
    <dbReference type="NCBI Taxonomy" id="3046670"/>
    <lineage>
        <taxon>Bacteria</taxon>
        <taxon>Pseudomonadati</taxon>
        <taxon>Pseudomonadota</taxon>
        <taxon>Betaproteobacteria</taxon>
        <taxon>Burkholderiales</taxon>
        <taxon>Comamonadaceae</taxon>
        <taxon>Comamonas</taxon>
    </lineage>
</organism>
<evidence type="ECO:0000313" key="3">
    <source>
        <dbReference type="Proteomes" id="UP001240697"/>
    </source>
</evidence>
<dbReference type="Proteomes" id="UP001240697">
    <property type="component" value="Plasmid pZM22-1"/>
</dbReference>
<evidence type="ECO:0000256" key="1">
    <source>
        <dbReference type="SAM" id="Phobius"/>
    </source>
</evidence>
<gene>
    <name evidence="2" type="ORF">QMY55_24540</name>
</gene>
<feature type="transmembrane region" description="Helical" evidence="1">
    <location>
        <begin position="40"/>
        <end position="57"/>
    </location>
</feature>
<keyword evidence="1" id="KW-0472">Membrane</keyword>
<keyword evidence="3" id="KW-1185">Reference proteome</keyword>
<geneLocation type="plasmid" evidence="2 3">
    <name>pZM22-1</name>
</geneLocation>
<feature type="transmembrane region" description="Helical" evidence="1">
    <location>
        <begin position="7"/>
        <end position="34"/>
    </location>
</feature>
<protein>
    <submittedName>
        <fullName evidence="2">Uncharacterized protein</fullName>
    </submittedName>
</protein>
<accession>A0ABY8T035</accession>
<dbReference type="RefSeq" id="WP_283489083.1">
    <property type="nucleotide sequence ID" value="NZ_CP125948.1"/>
</dbReference>
<proteinExistence type="predicted"/>
<keyword evidence="1" id="KW-0812">Transmembrane</keyword>